<dbReference type="AlphaFoldDB" id="A0A9W9AWW1"/>
<comment type="caution">
    <text evidence="1">The sequence shown here is derived from an EMBL/GenBank/DDBJ whole genome shotgun (WGS) entry which is preliminary data.</text>
</comment>
<evidence type="ECO:0000313" key="1">
    <source>
        <dbReference type="EMBL" id="KAJ4492155.1"/>
    </source>
</evidence>
<reference evidence="1" key="1">
    <citation type="submission" date="2022-08" db="EMBL/GenBank/DDBJ databases">
        <authorList>
            <consortium name="DOE Joint Genome Institute"/>
            <person name="Min B."/>
            <person name="Riley R."/>
            <person name="Sierra-Patev S."/>
            <person name="Naranjo-Ortiz M."/>
            <person name="Looney B."/>
            <person name="Konkel Z."/>
            <person name="Slot J.C."/>
            <person name="Sakamoto Y."/>
            <person name="Steenwyk J.L."/>
            <person name="Rokas A."/>
            <person name="Carro J."/>
            <person name="Camarero S."/>
            <person name="Ferreira P."/>
            <person name="Molpeceres G."/>
            <person name="Ruiz-Duenas F.J."/>
            <person name="Serrano A."/>
            <person name="Henrissat B."/>
            <person name="Drula E."/>
            <person name="Hughes K.W."/>
            <person name="Mata J.L."/>
            <person name="Ishikawa N.K."/>
            <person name="Vargas-Isla R."/>
            <person name="Ushijima S."/>
            <person name="Smith C.A."/>
            <person name="Ahrendt S."/>
            <person name="Andreopoulos W."/>
            <person name="He G."/>
            <person name="Labutti K."/>
            <person name="Lipzen A."/>
            <person name="Ng V."/>
            <person name="Sandor L."/>
            <person name="Barry K."/>
            <person name="Martinez A.T."/>
            <person name="Xiao Y."/>
            <person name="Gibbons J.G."/>
            <person name="Terashima K."/>
            <person name="Hibbett D.S."/>
            <person name="Grigoriev I.V."/>
        </authorList>
    </citation>
    <scope>NUCLEOTIDE SEQUENCE</scope>
    <source>
        <strain evidence="1">Sp2 HRB7682 ss15</strain>
    </source>
</reference>
<reference evidence="1" key="2">
    <citation type="journal article" date="2023" name="Proc. Natl. Acad. Sci. U.S.A.">
        <title>A global phylogenomic analysis of the shiitake genus Lentinula.</title>
        <authorList>
            <person name="Sierra-Patev S."/>
            <person name="Min B."/>
            <person name="Naranjo-Ortiz M."/>
            <person name="Looney B."/>
            <person name="Konkel Z."/>
            <person name="Slot J.C."/>
            <person name="Sakamoto Y."/>
            <person name="Steenwyk J.L."/>
            <person name="Rokas A."/>
            <person name="Carro J."/>
            <person name="Camarero S."/>
            <person name="Ferreira P."/>
            <person name="Molpeceres G."/>
            <person name="Ruiz-Duenas F.J."/>
            <person name="Serrano A."/>
            <person name="Henrissat B."/>
            <person name="Drula E."/>
            <person name="Hughes K.W."/>
            <person name="Mata J.L."/>
            <person name="Ishikawa N.K."/>
            <person name="Vargas-Isla R."/>
            <person name="Ushijima S."/>
            <person name="Smith C.A."/>
            <person name="Donoghue J."/>
            <person name="Ahrendt S."/>
            <person name="Andreopoulos W."/>
            <person name="He G."/>
            <person name="LaButti K."/>
            <person name="Lipzen A."/>
            <person name="Ng V."/>
            <person name="Riley R."/>
            <person name="Sandor L."/>
            <person name="Barry K."/>
            <person name="Martinez A.T."/>
            <person name="Xiao Y."/>
            <person name="Gibbons J.G."/>
            <person name="Terashima K."/>
            <person name="Grigoriev I.V."/>
            <person name="Hibbett D."/>
        </authorList>
    </citation>
    <scope>NUCLEOTIDE SEQUENCE</scope>
    <source>
        <strain evidence="1">Sp2 HRB7682 ss15</strain>
    </source>
</reference>
<organism evidence="1 2">
    <name type="scientific">Lentinula lateritia</name>
    <dbReference type="NCBI Taxonomy" id="40482"/>
    <lineage>
        <taxon>Eukaryota</taxon>
        <taxon>Fungi</taxon>
        <taxon>Dikarya</taxon>
        <taxon>Basidiomycota</taxon>
        <taxon>Agaricomycotina</taxon>
        <taxon>Agaricomycetes</taxon>
        <taxon>Agaricomycetidae</taxon>
        <taxon>Agaricales</taxon>
        <taxon>Marasmiineae</taxon>
        <taxon>Omphalotaceae</taxon>
        <taxon>Lentinula</taxon>
    </lineage>
</organism>
<name>A0A9W9AWW1_9AGAR</name>
<accession>A0A9W9AWW1</accession>
<evidence type="ECO:0000313" key="2">
    <source>
        <dbReference type="Proteomes" id="UP001150238"/>
    </source>
</evidence>
<protein>
    <submittedName>
        <fullName evidence="1">Uncharacterized protein</fullName>
    </submittedName>
</protein>
<dbReference type="EMBL" id="JANVFS010000005">
    <property type="protein sequence ID" value="KAJ4492155.1"/>
    <property type="molecule type" value="Genomic_DNA"/>
</dbReference>
<sequence>MGFSGLILTFRVQIILGCISIVEVANGLQYLVLLAFHFNNNQGLMNVDIFVAQHTTLVDLTYIARSYPRELFLCDTDAHNITRFIGPISYAIHLLRSSRFGIHDLVVVGPRATAVDWHMLTAECTPLKDVTTLHLRMEGGTLFRHIEALCSTLNWLEVLTFALTHVWSPRRTDGEIDVFSLVLAGLPRLKVLVVMGHGSLDEISNAVSNAIENRLLPSALQIVRVYCPFGLDDVFTPFYTWTKSGASENGLSQEWPLTDFPTEMLAEIALHLVPDKSSLAALAQCASTLVPIIVPLLYSTADATSLLTIQDAYTAIFCVYIGNIYTRRGVRDIPPFLTVVLLTFVGLAEGFSASYQDMADLLVVLPTGAPDLDTLQITILPPPVGAGDEDSLQALFNNHDFAFPCLKCLIFDETFGKVTLMTFLHRHPSIASLGYRGIQTSPTVADGI</sequence>
<proteinExistence type="predicted"/>
<dbReference type="Proteomes" id="UP001150238">
    <property type="component" value="Unassembled WGS sequence"/>
</dbReference>
<gene>
    <name evidence="1" type="ORF">C8J55DRAFT_486061</name>
</gene>